<evidence type="ECO:0000313" key="8">
    <source>
        <dbReference type="Proteomes" id="UP000235122"/>
    </source>
</evidence>
<proteinExistence type="inferred from homology"/>
<evidence type="ECO:0000256" key="5">
    <source>
        <dbReference type="PIRNR" id="PIRNR005426"/>
    </source>
</evidence>
<keyword evidence="2 5" id="KW-0285">Flavoprotein</keyword>
<dbReference type="RefSeq" id="WP_070454316.1">
    <property type="nucleotide sequence ID" value="NZ_JASOXK010000005.1"/>
</dbReference>
<accession>A0A2I1IMH1</accession>
<dbReference type="PANTHER" id="PTHR43425:SF2">
    <property type="entry name" value="OXYGEN-INSENSITIVE NADPH NITROREDUCTASE"/>
    <property type="match status" value="1"/>
</dbReference>
<feature type="domain" description="Nitroreductase" evidence="6">
    <location>
        <begin position="10"/>
        <end position="162"/>
    </location>
</feature>
<dbReference type="Gene3D" id="3.40.109.10">
    <property type="entry name" value="NADH Oxidase"/>
    <property type="match status" value="1"/>
</dbReference>
<keyword evidence="3 5" id="KW-0288">FMN</keyword>
<evidence type="ECO:0000256" key="3">
    <source>
        <dbReference type="ARBA" id="ARBA00022643"/>
    </source>
</evidence>
<dbReference type="Pfam" id="PF00881">
    <property type="entry name" value="Nitroreductase"/>
    <property type="match status" value="1"/>
</dbReference>
<evidence type="ECO:0000256" key="1">
    <source>
        <dbReference type="ARBA" id="ARBA00008366"/>
    </source>
</evidence>
<keyword evidence="4 5" id="KW-0560">Oxidoreductase</keyword>
<evidence type="ECO:0000256" key="2">
    <source>
        <dbReference type="ARBA" id="ARBA00022630"/>
    </source>
</evidence>
<reference evidence="7 8" key="1">
    <citation type="submission" date="2017-12" db="EMBL/GenBank/DDBJ databases">
        <title>Phylogenetic diversity of female urinary microbiome.</title>
        <authorList>
            <person name="Thomas-White K."/>
            <person name="Wolfe A.J."/>
        </authorList>
    </citation>
    <scope>NUCLEOTIDE SEQUENCE [LARGE SCALE GENOMIC DNA]</scope>
    <source>
        <strain evidence="7 8">UMB0402</strain>
    </source>
</reference>
<dbReference type="PIRSF" id="PIRSF005426">
    <property type="entry name" value="Frp"/>
    <property type="match status" value="1"/>
</dbReference>
<comment type="similarity">
    <text evidence="1 5">Belongs to the flavin oxidoreductase frp family.</text>
</comment>
<sequence length="253" mass="28529">MNETIKTQLSHRTIRKFASGNLDPEVGEQLLAVARRTATSCGLQMASLIRVTDSEQKKAVAKICHQDYVSEAPELWIFVADLNRSQHILSEKQHDPKNAATMDGFFQGFTDAALMAQNVAVAAESLGLGTCFLGSVINDPWELIKTLRLPKLTFPVLGLMFGEPAQKPQLKPRMPMELRTFENAYAEGDEGTYLQTLKDYDSEMTSYYDLRDANRRVDSFTDQLTRVMERSYPERRRVVQAIADQGFDLALDE</sequence>
<dbReference type="InterPro" id="IPR029479">
    <property type="entry name" value="Nitroreductase"/>
</dbReference>
<organism evidence="7 8">
    <name type="scientific">Winkia neuii</name>
    <dbReference type="NCBI Taxonomy" id="33007"/>
    <lineage>
        <taxon>Bacteria</taxon>
        <taxon>Bacillati</taxon>
        <taxon>Actinomycetota</taxon>
        <taxon>Actinomycetes</taxon>
        <taxon>Actinomycetales</taxon>
        <taxon>Actinomycetaceae</taxon>
        <taxon>Winkia</taxon>
    </lineage>
</organism>
<dbReference type="AlphaFoldDB" id="A0A2I1IMH1"/>
<dbReference type="SUPFAM" id="SSF55469">
    <property type="entry name" value="FMN-dependent nitroreductase-like"/>
    <property type="match status" value="1"/>
</dbReference>
<dbReference type="CDD" id="cd02146">
    <property type="entry name" value="NfsA-like"/>
    <property type="match status" value="1"/>
</dbReference>
<keyword evidence="5" id="KW-0521">NADP</keyword>
<dbReference type="InterPro" id="IPR000415">
    <property type="entry name" value="Nitroreductase-like"/>
</dbReference>
<comment type="caution">
    <text evidence="7">The sequence shown here is derived from an EMBL/GenBank/DDBJ whole genome shotgun (WGS) entry which is preliminary data.</text>
</comment>
<dbReference type="STRING" id="33007.HMPREF3198_00255"/>
<evidence type="ECO:0000313" key="7">
    <source>
        <dbReference type="EMBL" id="PKY72326.1"/>
    </source>
</evidence>
<keyword evidence="8" id="KW-1185">Reference proteome</keyword>
<dbReference type="EMBL" id="PKKO01000003">
    <property type="protein sequence ID" value="PKY72326.1"/>
    <property type="molecule type" value="Genomic_DNA"/>
</dbReference>
<dbReference type="PANTHER" id="PTHR43425">
    <property type="entry name" value="OXYGEN-INSENSITIVE NADPH NITROREDUCTASE"/>
    <property type="match status" value="1"/>
</dbReference>
<evidence type="ECO:0000259" key="6">
    <source>
        <dbReference type="Pfam" id="PF00881"/>
    </source>
</evidence>
<dbReference type="InterPro" id="IPR016446">
    <property type="entry name" value="Flavin_OxRdtase_Frp"/>
</dbReference>
<gene>
    <name evidence="7" type="ORF">CYJ19_05610</name>
</gene>
<protein>
    <submittedName>
        <fullName evidence="7">NADPH-dependent oxidoreductase</fullName>
    </submittedName>
</protein>
<dbReference type="Proteomes" id="UP000235122">
    <property type="component" value="Unassembled WGS sequence"/>
</dbReference>
<name>A0A2I1IMH1_9ACTO</name>
<evidence type="ECO:0000256" key="4">
    <source>
        <dbReference type="ARBA" id="ARBA00023002"/>
    </source>
</evidence>
<dbReference type="GO" id="GO:0016491">
    <property type="term" value="F:oxidoreductase activity"/>
    <property type="evidence" value="ECO:0007669"/>
    <property type="project" value="UniProtKB-UniRule"/>
</dbReference>